<protein>
    <recommendedName>
        <fullName evidence="2">Flagellar hook-length control protein-like C-terminal domain-containing protein</fullName>
    </recommendedName>
</protein>
<proteinExistence type="predicted"/>
<comment type="caution">
    <text evidence="3">The sequence shown here is derived from an EMBL/GenBank/DDBJ whole genome shotgun (WGS) entry which is preliminary data.</text>
</comment>
<evidence type="ECO:0000313" key="4">
    <source>
        <dbReference type="Proteomes" id="UP001501803"/>
    </source>
</evidence>
<evidence type="ECO:0000313" key="3">
    <source>
        <dbReference type="EMBL" id="GAA3863573.1"/>
    </source>
</evidence>
<feature type="compositionally biased region" description="Polar residues" evidence="1">
    <location>
        <begin position="107"/>
        <end position="117"/>
    </location>
</feature>
<keyword evidence="4" id="KW-1185">Reference proteome</keyword>
<sequence>MDGEHTLTITVTPDNLGPVTVRAHVAGEHVRIELFAPNGEGRDALKQILTDLRRDLASQGLGAQLDLSSKSQPDSGDRSGSERHLPHESPARGRQFETERQPRRPVSGQTSMLDVLA</sequence>
<dbReference type="InterPro" id="IPR038610">
    <property type="entry name" value="FliK-like_C_sf"/>
</dbReference>
<gene>
    <name evidence="3" type="ORF">GCM10022381_04440</name>
</gene>
<name>A0ABP7K3C6_9MICO</name>
<dbReference type="InterPro" id="IPR021136">
    <property type="entry name" value="Flagellar_hook_control-like_C"/>
</dbReference>
<organism evidence="3 4">
    <name type="scientific">Leifsonia kafniensis</name>
    <dbReference type="NCBI Taxonomy" id="475957"/>
    <lineage>
        <taxon>Bacteria</taxon>
        <taxon>Bacillati</taxon>
        <taxon>Actinomycetota</taxon>
        <taxon>Actinomycetes</taxon>
        <taxon>Micrococcales</taxon>
        <taxon>Microbacteriaceae</taxon>
        <taxon>Leifsonia</taxon>
    </lineage>
</organism>
<dbReference type="CDD" id="cd17470">
    <property type="entry name" value="T3SS_Flik_C"/>
    <property type="match status" value="1"/>
</dbReference>
<dbReference type="Proteomes" id="UP001501803">
    <property type="component" value="Unassembled WGS sequence"/>
</dbReference>
<dbReference type="EMBL" id="BAABCN010000002">
    <property type="protein sequence ID" value="GAA3863573.1"/>
    <property type="molecule type" value="Genomic_DNA"/>
</dbReference>
<dbReference type="Pfam" id="PF02120">
    <property type="entry name" value="Flg_hook"/>
    <property type="match status" value="1"/>
</dbReference>
<evidence type="ECO:0000256" key="1">
    <source>
        <dbReference type="SAM" id="MobiDB-lite"/>
    </source>
</evidence>
<reference evidence="4" key="1">
    <citation type="journal article" date="2019" name="Int. J. Syst. Evol. Microbiol.">
        <title>The Global Catalogue of Microorganisms (GCM) 10K type strain sequencing project: providing services to taxonomists for standard genome sequencing and annotation.</title>
        <authorList>
            <consortium name="The Broad Institute Genomics Platform"/>
            <consortium name="The Broad Institute Genome Sequencing Center for Infectious Disease"/>
            <person name="Wu L."/>
            <person name="Ma J."/>
        </authorList>
    </citation>
    <scope>NUCLEOTIDE SEQUENCE [LARGE SCALE GENOMIC DNA]</scope>
    <source>
        <strain evidence="4">JCM 17021</strain>
    </source>
</reference>
<feature type="domain" description="Flagellar hook-length control protein-like C-terminal" evidence="2">
    <location>
        <begin position="3"/>
        <end position="74"/>
    </location>
</feature>
<accession>A0ABP7K3C6</accession>
<feature type="region of interest" description="Disordered" evidence="1">
    <location>
        <begin position="62"/>
        <end position="117"/>
    </location>
</feature>
<evidence type="ECO:0000259" key="2">
    <source>
        <dbReference type="Pfam" id="PF02120"/>
    </source>
</evidence>
<feature type="compositionally biased region" description="Basic and acidic residues" evidence="1">
    <location>
        <begin position="75"/>
        <end position="102"/>
    </location>
</feature>
<dbReference type="Gene3D" id="3.30.750.140">
    <property type="match status" value="1"/>
</dbReference>